<keyword evidence="5" id="KW-0663">Pyridoxal phosphate</keyword>
<evidence type="ECO:0000313" key="9">
    <source>
        <dbReference type="Proteomes" id="UP000321574"/>
    </source>
</evidence>
<evidence type="ECO:0000256" key="4">
    <source>
        <dbReference type="ARBA" id="ARBA00022679"/>
    </source>
</evidence>
<keyword evidence="9" id="KW-1185">Reference proteome</keyword>
<reference evidence="8 9" key="1">
    <citation type="submission" date="2019-06" db="EMBL/GenBank/DDBJ databases">
        <title>Cerasibacillus sp. nov., isolated from maize field.</title>
        <authorList>
            <person name="Lin S.-Y."/>
            <person name="Tsai C.-F."/>
            <person name="Young C.-C."/>
        </authorList>
    </citation>
    <scope>NUCLEOTIDE SEQUENCE [LARGE SCALE GENOMIC DNA]</scope>
    <source>
        <strain evidence="8 9">CC-CFT480</strain>
    </source>
</reference>
<dbReference type="EC" id="2.6.1.-" evidence="6"/>
<comment type="caution">
    <text evidence="8">The sequence shown here is derived from an EMBL/GenBank/DDBJ whole genome shotgun (WGS) entry which is preliminary data.</text>
</comment>
<protein>
    <recommendedName>
        <fullName evidence="6">Aminotransferase</fullName>
        <ecNumber evidence="6">2.6.1.-</ecNumber>
    </recommendedName>
</protein>
<sequence length="386" mass="43415">MLDMINKRAQEIEITGIRVFANQVEQYADGVNLTIGQPDFPTPERVKQAGIKAIENNLTGYSHSAGILELRQSVARFFEDKYNFSYNPETEIIITSGVSEAIDSVLRTILSEGDEVILPAPIFSAYEPIVHLCGAKVVYLDTSDTDFIPDPNRLNDLITDKTKAIIFNYPTNPTGVTISNEKMKQLVDVLKKHDIFILSDEIYSENSYAGKHQSFAQFPELKNQLFLLHGLSKSHSMTGWRIGYVLGPEDIMEHVVKVHLYNCICASVPGQYAAIEALTNSLETPNEMNKAYIERRDYVYDRLNKMGLHAVKPTGAFYIFPSIKDTGLTSFEFATKLLEEEHVAVVPGDAFTTYGEGFIRISYAGSIQLLKEGMNRLERFMNKLTK</sequence>
<dbReference type="Gene3D" id="3.40.640.10">
    <property type="entry name" value="Type I PLP-dependent aspartate aminotransferase-like (Major domain)"/>
    <property type="match status" value="1"/>
</dbReference>
<gene>
    <name evidence="8" type="ORF">FHP05_09365</name>
</gene>
<name>A0A5C8NSY5_9BACI</name>
<evidence type="ECO:0000256" key="6">
    <source>
        <dbReference type="RuleBase" id="RU000481"/>
    </source>
</evidence>
<dbReference type="GO" id="GO:0008483">
    <property type="term" value="F:transaminase activity"/>
    <property type="evidence" value="ECO:0007669"/>
    <property type="project" value="UniProtKB-KW"/>
</dbReference>
<dbReference type="FunFam" id="3.40.640.10:FF:000033">
    <property type="entry name" value="Aspartate aminotransferase"/>
    <property type="match status" value="1"/>
</dbReference>
<evidence type="ECO:0000259" key="7">
    <source>
        <dbReference type="Pfam" id="PF00155"/>
    </source>
</evidence>
<evidence type="ECO:0000256" key="2">
    <source>
        <dbReference type="ARBA" id="ARBA00007441"/>
    </source>
</evidence>
<dbReference type="GO" id="GO:0030170">
    <property type="term" value="F:pyridoxal phosphate binding"/>
    <property type="evidence" value="ECO:0007669"/>
    <property type="project" value="InterPro"/>
</dbReference>
<dbReference type="Pfam" id="PF00155">
    <property type="entry name" value="Aminotran_1_2"/>
    <property type="match status" value="1"/>
</dbReference>
<dbReference type="CDD" id="cd00609">
    <property type="entry name" value="AAT_like"/>
    <property type="match status" value="1"/>
</dbReference>
<dbReference type="PROSITE" id="PS00105">
    <property type="entry name" value="AA_TRANSFER_CLASS_1"/>
    <property type="match status" value="1"/>
</dbReference>
<dbReference type="InterPro" id="IPR015422">
    <property type="entry name" value="PyrdxlP-dep_Trfase_small"/>
</dbReference>
<dbReference type="InterPro" id="IPR004838">
    <property type="entry name" value="NHTrfase_class1_PyrdxlP-BS"/>
</dbReference>
<dbReference type="InterPro" id="IPR015421">
    <property type="entry name" value="PyrdxlP-dep_Trfase_major"/>
</dbReference>
<evidence type="ECO:0000256" key="3">
    <source>
        <dbReference type="ARBA" id="ARBA00022576"/>
    </source>
</evidence>
<dbReference type="InterPro" id="IPR050596">
    <property type="entry name" value="AspAT/PAT-like"/>
</dbReference>
<dbReference type="AlphaFoldDB" id="A0A5C8NSY5"/>
<dbReference type="SUPFAM" id="SSF53383">
    <property type="entry name" value="PLP-dependent transferases"/>
    <property type="match status" value="1"/>
</dbReference>
<dbReference type="EMBL" id="VDUW01000005">
    <property type="protein sequence ID" value="TXL64514.1"/>
    <property type="molecule type" value="Genomic_DNA"/>
</dbReference>
<evidence type="ECO:0000256" key="1">
    <source>
        <dbReference type="ARBA" id="ARBA00001933"/>
    </source>
</evidence>
<evidence type="ECO:0000313" key="8">
    <source>
        <dbReference type="EMBL" id="TXL64514.1"/>
    </source>
</evidence>
<dbReference type="Proteomes" id="UP000321574">
    <property type="component" value="Unassembled WGS sequence"/>
</dbReference>
<feature type="domain" description="Aminotransferase class I/classII large" evidence="7">
    <location>
        <begin position="29"/>
        <end position="377"/>
    </location>
</feature>
<accession>A0A5C8NSY5</accession>
<dbReference type="InterPro" id="IPR004839">
    <property type="entry name" value="Aminotransferase_I/II_large"/>
</dbReference>
<keyword evidence="3 6" id="KW-0032">Aminotransferase</keyword>
<keyword evidence="4 6" id="KW-0808">Transferase</keyword>
<comment type="similarity">
    <text evidence="2 6">Belongs to the class-I pyridoxal-phosphate-dependent aminotransferase family.</text>
</comment>
<dbReference type="PANTHER" id="PTHR46383">
    <property type="entry name" value="ASPARTATE AMINOTRANSFERASE"/>
    <property type="match status" value="1"/>
</dbReference>
<evidence type="ECO:0000256" key="5">
    <source>
        <dbReference type="ARBA" id="ARBA00022898"/>
    </source>
</evidence>
<proteinExistence type="inferred from homology"/>
<dbReference type="PANTHER" id="PTHR46383:SF4">
    <property type="entry name" value="AMINOTRANSFERASE"/>
    <property type="match status" value="1"/>
</dbReference>
<dbReference type="InterPro" id="IPR015424">
    <property type="entry name" value="PyrdxlP-dep_Trfase"/>
</dbReference>
<dbReference type="GO" id="GO:0006520">
    <property type="term" value="P:amino acid metabolic process"/>
    <property type="evidence" value="ECO:0007669"/>
    <property type="project" value="InterPro"/>
</dbReference>
<dbReference type="Gene3D" id="3.90.1150.10">
    <property type="entry name" value="Aspartate Aminotransferase, domain 1"/>
    <property type="match status" value="1"/>
</dbReference>
<organism evidence="8 9">
    <name type="scientific">Cerasibacillus terrae</name>
    <dbReference type="NCBI Taxonomy" id="2498845"/>
    <lineage>
        <taxon>Bacteria</taxon>
        <taxon>Bacillati</taxon>
        <taxon>Bacillota</taxon>
        <taxon>Bacilli</taxon>
        <taxon>Bacillales</taxon>
        <taxon>Bacillaceae</taxon>
        <taxon>Cerasibacillus</taxon>
    </lineage>
</organism>
<comment type="cofactor">
    <cofactor evidence="1 6">
        <name>pyridoxal 5'-phosphate</name>
        <dbReference type="ChEBI" id="CHEBI:597326"/>
    </cofactor>
</comment>
<dbReference type="OrthoDB" id="9802328at2"/>